<dbReference type="AlphaFoldDB" id="A0A1H9G3T9"/>
<protein>
    <recommendedName>
        <fullName evidence="3">Replication initiator protein A</fullName>
    </recommendedName>
</protein>
<evidence type="ECO:0008006" key="3">
    <source>
        <dbReference type="Google" id="ProtNLM"/>
    </source>
</evidence>
<dbReference type="STRING" id="867345.SAMN05421693_13220"/>
<name>A0A1H9G3T9_9GAMM</name>
<organism evidence="1 2">
    <name type="scientific">Ectothiorhodospira magna</name>
    <dbReference type="NCBI Taxonomy" id="867345"/>
    <lineage>
        <taxon>Bacteria</taxon>
        <taxon>Pseudomonadati</taxon>
        <taxon>Pseudomonadota</taxon>
        <taxon>Gammaproteobacteria</taxon>
        <taxon>Chromatiales</taxon>
        <taxon>Ectothiorhodospiraceae</taxon>
        <taxon>Ectothiorhodospira</taxon>
    </lineage>
</organism>
<dbReference type="Proteomes" id="UP000199496">
    <property type="component" value="Unassembled WGS sequence"/>
</dbReference>
<accession>A0A1H9G3T9</accession>
<evidence type="ECO:0000313" key="1">
    <source>
        <dbReference type="EMBL" id="SEQ44825.1"/>
    </source>
</evidence>
<proteinExistence type="predicted"/>
<evidence type="ECO:0000313" key="2">
    <source>
        <dbReference type="Proteomes" id="UP000199496"/>
    </source>
</evidence>
<dbReference type="OrthoDB" id="7308176at2"/>
<gene>
    <name evidence="1" type="ORF">SAMN05421693_13220</name>
</gene>
<dbReference type="RefSeq" id="WP_090209177.1">
    <property type="nucleotide sequence ID" value="NZ_FOFO01000032.1"/>
</dbReference>
<reference evidence="1 2" key="1">
    <citation type="submission" date="2016-10" db="EMBL/GenBank/DDBJ databases">
        <authorList>
            <person name="de Groot N.N."/>
        </authorList>
    </citation>
    <scope>NUCLEOTIDE SEQUENCE [LARGE SCALE GENOMIC DNA]</scope>
    <source>
        <strain evidence="1 2">B7-7</strain>
    </source>
</reference>
<dbReference type="EMBL" id="FOFO01000032">
    <property type="protein sequence ID" value="SEQ44825.1"/>
    <property type="molecule type" value="Genomic_DNA"/>
</dbReference>
<sequence>MSQGKSKQGERTPSGPSFNSMQLQLFQSFLCNSKEEREALSNTIEFWDSVPKYFVSRQEMSKMRSPEGHLPKIERFFNHGGRAFSVKLRPARITDKSGKELEYYPSAREELVEDALRKIATEPPHGFFEDHPDHTYSGVCFSVYMLRQELAKRGHTLSFPQVVEALAILVDAGVEVLSSDGKCLFKSTILTTLMGVSKTDLKSDPKARWYANFCPLVTEGIRTVSYRQYDYHTMMQHRSHLARWLHKRISHNFTQANHHNTYEVLFSTVKQDSGLLEYARERDGIRKLEEALQDLKDARILRDFTVQERRGPKNRLMDVLFQLYPHPLFIRRAKAANKRQSDSRKILSDYTRGPGRSA</sequence>
<keyword evidence="2" id="KW-1185">Reference proteome</keyword>